<evidence type="ECO:0000313" key="2">
    <source>
        <dbReference type="EMBL" id="USJ31171.1"/>
    </source>
</evidence>
<feature type="signal peptide" evidence="1">
    <location>
        <begin position="1"/>
        <end position="21"/>
    </location>
</feature>
<dbReference type="SUPFAM" id="SSF49464">
    <property type="entry name" value="Carboxypeptidase regulatory domain-like"/>
    <property type="match status" value="1"/>
</dbReference>
<protein>
    <submittedName>
        <fullName evidence="2">Carboxypeptidase-like regulatory domain-containing protein</fullName>
    </submittedName>
</protein>
<reference evidence="2" key="1">
    <citation type="submission" date="2022-06" db="EMBL/GenBank/DDBJ databases">
        <title>Novel species in genus Dyadobacter.</title>
        <authorList>
            <person name="Ma C."/>
        </authorList>
    </citation>
    <scope>NUCLEOTIDE SEQUENCE</scope>
    <source>
        <strain evidence="2">CY22</strain>
    </source>
</reference>
<dbReference type="Gene3D" id="2.60.40.1120">
    <property type="entry name" value="Carboxypeptidase-like, regulatory domain"/>
    <property type="match status" value="1"/>
</dbReference>
<dbReference type="Proteomes" id="UP001055420">
    <property type="component" value="Chromosome"/>
</dbReference>
<gene>
    <name evidence="2" type="ORF">NFI80_00215</name>
</gene>
<organism evidence="2 3">
    <name type="scientific">Dyadobacter chenhuakuii</name>
    <dbReference type="NCBI Taxonomy" id="2909339"/>
    <lineage>
        <taxon>Bacteria</taxon>
        <taxon>Pseudomonadati</taxon>
        <taxon>Bacteroidota</taxon>
        <taxon>Cytophagia</taxon>
        <taxon>Cytophagales</taxon>
        <taxon>Spirosomataceae</taxon>
        <taxon>Dyadobacter</taxon>
    </lineage>
</organism>
<proteinExistence type="predicted"/>
<dbReference type="Pfam" id="PF13715">
    <property type="entry name" value="CarbopepD_reg_2"/>
    <property type="match status" value="1"/>
</dbReference>
<feature type="chain" id="PRO_5047272636" evidence="1">
    <location>
        <begin position="22"/>
        <end position="289"/>
    </location>
</feature>
<dbReference type="RefSeq" id="WP_235164240.1">
    <property type="nucleotide sequence ID" value="NZ_CP098805.1"/>
</dbReference>
<keyword evidence="3" id="KW-1185">Reference proteome</keyword>
<dbReference type="InterPro" id="IPR008969">
    <property type="entry name" value="CarboxyPept-like_regulatory"/>
</dbReference>
<accession>A0ABY4XLN4</accession>
<evidence type="ECO:0000313" key="3">
    <source>
        <dbReference type="Proteomes" id="UP001055420"/>
    </source>
</evidence>
<keyword evidence="1" id="KW-0732">Signal</keyword>
<dbReference type="EMBL" id="CP098805">
    <property type="protein sequence ID" value="USJ31171.1"/>
    <property type="molecule type" value="Genomic_DNA"/>
</dbReference>
<sequence length="289" mass="32008">MTTNKLIVLSFLISLPITVVGQSFKGTVSDAVNAKPLPYASIGVKGKSIGGIADADGRFDIAINKAAPTDTLIVSYLGYASVKFIKREISQSAYQIKLSPGALQLHEVIAQGKREIIPIGNQKASGQYTGWGDYKSSRGRLRGVAIETNELPLKLAKFKMHMDACEFDSVRFRLHILPLAGGYSGNLKAELINENIFFNVNKGQKWVSVDLAPYNLVIDESIVVAVEWLDAWVKEEERDESYKLTISLSRKEGYMFIRNTPEEPFLPTKSKFSPTMYFETYKPGNGGVE</sequence>
<name>A0ABY4XLN4_9BACT</name>
<evidence type="ECO:0000256" key="1">
    <source>
        <dbReference type="SAM" id="SignalP"/>
    </source>
</evidence>